<feature type="compositionally biased region" description="Basic and acidic residues" evidence="1">
    <location>
        <begin position="103"/>
        <end position="114"/>
    </location>
</feature>
<feature type="region of interest" description="Disordered" evidence="1">
    <location>
        <begin position="103"/>
        <end position="179"/>
    </location>
</feature>
<organism evidence="3 4">
    <name type="scientific">Branchiostoma floridae</name>
    <name type="common">Florida lancelet</name>
    <name type="synonym">Amphioxus</name>
    <dbReference type="NCBI Taxonomy" id="7739"/>
    <lineage>
        <taxon>Eukaryota</taxon>
        <taxon>Metazoa</taxon>
        <taxon>Chordata</taxon>
        <taxon>Cephalochordata</taxon>
        <taxon>Leptocardii</taxon>
        <taxon>Amphioxiformes</taxon>
        <taxon>Branchiostomatidae</taxon>
        <taxon>Branchiostoma</taxon>
    </lineage>
</organism>
<reference evidence="4" key="2">
    <citation type="submission" date="2025-08" db="UniProtKB">
        <authorList>
            <consortium name="RefSeq"/>
        </authorList>
    </citation>
    <scope>IDENTIFICATION</scope>
    <source>
        <strain evidence="4">S238N-H82</strain>
        <tissue evidence="4">Testes</tissue>
    </source>
</reference>
<proteinExistence type="predicted"/>
<feature type="chain" id="PRO_5039934011" evidence="2">
    <location>
        <begin position="18"/>
        <end position="362"/>
    </location>
</feature>
<evidence type="ECO:0000256" key="1">
    <source>
        <dbReference type="SAM" id="MobiDB-lite"/>
    </source>
</evidence>
<sequence>MDVRFVVFLGLLFSTCAEPESGTWVWKRLWQPHLDGICSALCPQQVETTPCPTEPPEPTPPIPPEPTDYCRQNPKTLACQLVARDPERAVRFYNDNQWAFLREGTRQKEDKPTDQDVVISSEEQEEQQQVRDEEDRAGARKKIREWKQVWGSDQDSEGSDGEMTYGQRRYSSWSSSRSIVTARPDAIVGESTVIRGQFRPVTVKMNMNVRRRGQVVRSFRTHRREGESQQGGEVQRTGGGDTGVWRRREVRRRQTRQAPPVLARACRSHGKMVTPRRVRVEGTWQDFELYSFQVGRSVFQRFYGVSCVDRKPVTNCDCGGICKDKFSQFVALEIYKDDNDDFQVRPRLVEVPTCCELVIPTS</sequence>
<protein>
    <submittedName>
        <fullName evidence="4">Uncharacterized protein LOC118410670</fullName>
    </submittedName>
</protein>
<feature type="compositionally biased region" description="Basic and acidic residues" evidence="1">
    <location>
        <begin position="128"/>
        <end position="138"/>
    </location>
</feature>
<dbReference type="AlphaFoldDB" id="A0A9J7KQN5"/>
<feature type="compositionally biased region" description="Pro residues" evidence="1">
    <location>
        <begin position="52"/>
        <end position="66"/>
    </location>
</feature>
<keyword evidence="3" id="KW-1185">Reference proteome</keyword>
<dbReference type="OrthoDB" id="10054738at2759"/>
<accession>A0A9J7KQN5</accession>
<feature type="signal peptide" evidence="2">
    <location>
        <begin position="1"/>
        <end position="17"/>
    </location>
</feature>
<dbReference type="RefSeq" id="XP_035668367.1">
    <property type="nucleotide sequence ID" value="XM_035812474.1"/>
</dbReference>
<gene>
    <name evidence="4" type="primary">LOC118410670</name>
</gene>
<name>A0A9J7KQN5_BRAFL</name>
<evidence type="ECO:0000313" key="3">
    <source>
        <dbReference type="Proteomes" id="UP000001554"/>
    </source>
</evidence>
<feature type="region of interest" description="Disordered" evidence="1">
    <location>
        <begin position="48"/>
        <end position="70"/>
    </location>
</feature>
<evidence type="ECO:0000313" key="4">
    <source>
        <dbReference type="RefSeq" id="XP_035668367.1"/>
    </source>
</evidence>
<dbReference type="OMA" id="CCELVIP"/>
<reference evidence="3" key="1">
    <citation type="journal article" date="2020" name="Nat. Ecol. Evol.">
        <title>Deeply conserved synteny resolves early events in vertebrate evolution.</title>
        <authorList>
            <person name="Simakov O."/>
            <person name="Marletaz F."/>
            <person name="Yue J.X."/>
            <person name="O'Connell B."/>
            <person name="Jenkins J."/>
            <person name="Brandt A."/>
            <person name="Calef R."/>
            <person name="Tung C.H."/>
            <person name="Huang T.K."/>
            <person name="Schmutz J."/>
            <person name="Satoh N."/>
            <person name="Yu J.K."/>
            <person name="Putnam N.H."/>
            <person name="Green R.E."/>
            <person name="Rokhsar D.S."/>
        </authorList>
    </citation>
    <scope>NUCLEOTIDE SEQUENCE [LARGE SCALE GENOMIC DNA]</scope>
    <source>
        <strain evidence="3">S238N-H82</strain>
    </source>
</reference>
<keyword evidence="2" id="KW-0732">Signal</keyword>
<dbReference type="KEGG" id="bfo:118410670"/>
<dbReference type="Proteomes" id="UP000001554">
    <property type="component" value="Chromosome 2"/>
</dbReference>
<dbReference type="GeneID" id="118410670"/>
<feature type="compositionally biased region" description="Low complexity" evidence="1">
    <location>
        <begin position="168"/>
        <end position="178"/>
    </location>
</feature>
<feature type="region of interest" description="Disordered" evidence="1">
    <location>
        <begin position="220"/>
        <end position="244"/>
    </location>
</feature>
<evidence type="ECO:0000256" key="2">
    <source>
        <dbReference type="SAM" id="SignalP"/>
    </source>
</evidence>